<dbReference type="UniPathway" id="UPA00241">
    <property type="reaction ID" value="UER00356"/>
</dbReference>
<comment type="pathway">
    <text evidence="3">Cofactor biosynthesis; coenzyme A biosynthesis; CoA from (R)-pantothenate: step 5/5.</text>
</comment>
<dbReference type="PANTHER" id="PTHR10695">
    <property type="entry name" value="DEPHOSPHO-COA KINASE-RELATED"/>
    <property type="match status" value="1"/>
</dbReference>
<dbReference type="CDD" id="cd02022">
    <property type="entry name" value="DPCK"/>
    <property type="match status" value="1"/>
</dbReference>
<sequence>MKVIGLTGGTGSGKGIVSQCLRDAGAAVIDADEIAHEIIKKGKPAYEELVDYFGLQILQEDGQIFRRKLGEIVFREKEKLEFLNRCTHKYIAREISRQIQEAKELGKAKLMIIDAPLLVEAGLVEVCDAVWVVYADEEVRARRVIERDGITWETAKARIATQKSWEEYERYAQEVIDNSGTLGQVQVQVKNLMKKYA</sequence>
<dbReference type="HAMAP" id="MF_00376">
    <property type="entry name" value="Dephospho_CoA_kinase"/>
    <property type="match status" value="1"/>
</dbReference>
<organism evidence="5 6">
    <name type="scientific">Anaerotignum neopropionicum</name>
    <dbReference type="NCBI Taxonomy" id="36847"/>
    <lineage>
        <taxon>Bacteria</taxon>
        <taxon>Bacillati</taxon>
        <taxon>Bacillota</taxon>
        <taxon>Clostridia</taxon>
        <taxon>Lachnospirales</taxon>
        <taxon>Anaerotignaceae</taxon>
        <taxon>Anaerotignum</taxon>
    </lineage>
</organism>
<keyword evidence="6" id="KW-1185">Reference proteome</keyword>
<dbReference type="OrthoDB" id="9812943at2"/>
<dbReference type="Pfam" id="PF01121">
    <property type="entry name" value="CoaE"/>
    <property type="match status" value="1"/>
</dbReference>
<comment type="catalytic activity">
    <reaction evidence="3">
        <text>3'-dephospho-CoA + ATP = ADP + CoA + H(+)</text>
        <dbReference type="Rhea" id="RHEA:18245"/>
        <dbReference type="ChEBI" id="CHEBI:15378"/>
        <dbReference type="ChEBI" id="CHEBI:30616"/>
        <dbReference type="ChEBI" id="CHEBI:57287"/>
        <dbReference type="ChEBI" id="CHEBI:57328"/>
        <dbReference type="ChEBI" id="CHEBI:456216"/>
        <dbReference type="EC" id="2.7.1.24"/>
    </reaction>
</comment>
<comment type="subcellular location">
    <subcellularLocation>
        <location evidence="3">Cytoplasm</location>
    </subcellularLocation>
</comment>
<keyword evidence="3" id="KW-0173">Coenzyme A biosynthesis</keyword>
<name>A0A136WE40_9FIRM</name>
<accession>A0A136WE40</accession>
<keyword evidence="3 5" id="KW-0418">Kinase</keyword>
<evidence type="ECO:0000313" key="6">
    <source>
        <dbReference type="Proteomes" id="UP000070539"/>
    </source>
</evidence>
<dbReference type="PANTHER" id="PTHR10695:SF46">
    <property type="entry name" value="BIFUNCTIONAL COENZYME A SYNTHASE-RELATED"/>
    <property type="match status" value="1"/>
</dbReference>
<proteinExistence type="inferred from homology"/>
<protein>
    <recommendedName>
        <fullName evidence="3 4">Dephospho-CoA kinase</fullName>
        <ecNumber evidence="3 4">2.7.1.24</ecNumber>
    </recommendedName>
    <alternativeName>
        <fullName evidence="3">Dephosphocoenzyme A kinase</fullName>
    </alternativeName>
</protein>
<dbReference type="EMBL" id="LRVM01000005">
    <property type="protein sequence ID" value="KXL52741.1"/>
    <property type="molecule type" value="Genomic_DNA"/>
</dbReference>
<evidence type="ECO:0000256" key="3">
    <source>
        <dbReference type="HAMAP-Rule" id="MF_00376"/>
    </source>
</evidence>
<evidence type="ECO:0000256" key="4">
    <source>
        <dbReference type="NCBIfam" id="TIGR00152"/>
    </source>
</evidence>
<keyword evidence="3" id="KW-0963">Cytoplasm</keyword>
<dbReference type="GO" id="GO:0004140">
    <property type="term" value="F:dephospho-CoA kinase activity"/>
    <property type="evidence" value="ECO:0007669"/>
    <property type="project" value="UniProtKB-UniRule"/>
</dbReference>
<dbReference type="GO" id="GO:0015937">
    <property type="term" value="P:coenzyme A biosynthetic process"/>
    <property type="evidence" value="ECO:0007669"/>
    <property type="project" value="UniProtKB-UniRule"/>
</dbReference>
<dbReference type="InterPro" id="IPR001977">
    <property type="entry name" value="Depp_CoAkinase"/>
</dbReference>
<dbReference type="GO" id="GO:0005737">
    <property type="term" value="C:cytoplasm"/>
    <property type="evidence" value="ECO:0007669"/>
    <property type="project" value="UniProtKB-SubCell"/>
</dbReference>
<dbReference type="RefSeq" id="WP_066087613.1">
    <property type="nucleotide sequence ID" value="NZ_LRVM01000005.1"/>
</dbReference>
<dbReference type="GO" id="GO:0005524">
    <property type="term" value="F:ATP binding"/>
    <property type="evidence" value="ECO:0007669"/>
    <property type="project" value="UniProtKB-UniRule"/>
</dbReference>
<comment type="caution">
    <text evidence="3">Lacks conserved residue(s) required for the propagation of feature annotation.</text>
</comment>
<comment type="function">
    <text evidence="3">Catalyzes the phosphorylation of the 3'-hydroxyl group of dephosphocoenzyme A to form coenzyme A.</text>
</comment>
<keyword evidence="3 5" id="KW-0808">Transferase</keyword>
<dbReference type="STRING" id="36847.CLNEO_17630"/>
<dbReference type="PROSITE" id="PS51219">
    <property type="entry name" value="DPCK"/>
    <property type="match status" value="1"/>
</dbReference>
<dbReference type="EC" id="2.7.1.24" evidence="3 4"/>
<dbReference type="Proteomes" id="UP000070539">
    <property type="component" value="Unassembled WGS sequence"/>
</dbReference>
<keyword evidence="2 3" id="KW-0067">ATP-binding</keyword>
<dbReference type="AlphaFoldDB" id="A0A136WE40"/>
<evidence type="ECO:0000256" key="2">
    <source>
        <dbReference type="ARBA" id="ARBA00022840"/>
    </source>
</evidence>
<evidence type="ECO:0000256" key="1">
    <source>
        <dbReference type="ARBA" id="ARBA00022741"/>
    </source>
</evidence>
<evidence type="ECO:0000313" key="5">
    <source>
        <dbReference type="EMBL" id="KXL52741.1"/>
    </source>
</evidence>
<dbReference type="SUPFAM" id="SSF52540">
    <property type="entry name" value="P-loop containing nucleoside triphosphate hydrolases"/>
    <property type="match status" value="1"/>
</dbReference>
<dbReference type="InterPro" id="IPR027417">
    <property type="entry name" value="P-loop_NTPase"/>
</dbReference>
<reference evidence="5 6" key="1">
    <citation type="submission" date="2016-01" db="EMBL/GenBank/DDBJ databases">
        <title>Genome sequence of Clostridium neopropionicum X4, DSM-3847.</title>
        <authorList>
            <person name="Poehlein A."/>
            <person name="Beck M.H."/>
            <person name="Bengelsdorf F.R."/>
            <person name="Daniel R."/>
            <person name="Duerre P."/>
        </authorList>
    </citation>
    <scope>NUCLEOTIDE SEQUENCE [LARGE SCALE GENOMIC DNA]</scope>
    <source>
        <strain evidence="5 6">DSM-3847</strain>
    </source>
</reference>
<dbReference type="NCBIfam" id="TIGR00152">
    <property type="entry name" value="dephospho-CoA kinase"/>
    <property type="match status" value="1"/>
</dbReference>
<dbReference type="Gene3D" id="3.40.50.300">
    <property type="entry name" value="P-loop containing nucleotide triphosphate hydrolases"/>
    <property type="match status" value="1"/>
</dbReference>
<comment type="similarity">
    <text evidence="3">Belongs to the CoaE family.</text>
</comment>
<keyword evidence="1 3" id="KW-0547">Nucleotide-binding</keyword>
<comment type="caution">
    <text evidence="5">The sequence shown here is derived from an EMBL/GenBank/DDBJ whole genome shotgun (WGS) entry which is preliminary data.</text>
</comment>
<gene>
    <name evidence="3 5" type="primary">coaE</name>
    <name evidence="5" type="ORF">CLNEO_17630</name>
</gene>